<sequence length="437" mass="46369">MKPTSPANGQSGVAKHDPYAAFRIRNYRLYIIGWFIALVGTRIQSIAIAWEMYQRTGEALSLGLVGLAQALPTMALALPAGFLADKFNRTRLVMLSLAAMTLTSLALAGLSVAQGSIAWMYFFLFLDAAAVMIGRPARTALVPQLVPAEVFPNAVTWNTSMMQIASVLGPALGGVIVAFNVPMAYVITAASSLLFLVMLARLDFRFDTRPVGGASLQTLLAGIQFVWKTRIILTMISLDLFAVLLGGAVYLLPIYAEDILQVGATGFGWLRAAPAIGAFCMAMLMVYLPPMKHAGRALLLNVAGFGVATIIFGISKSFWLSFAMLFLTGAFDNVSMIVRQTLQQLLTPDHMRGRVSAVSSVFVGASNELGGLESGLVAHWFGPVVSVVSGGIGTLLVVAGAALLSPRLRNFGALHDARPEEDGEAAPAKLAASSADD</sequence>
<dbReference type="InterPro" id="IPR020846">
    <property type="entry name" value="MFS_dom"/>
</dbReference>
<dbReference type="Pfam" id="PF05977">
    <property type="entry name" value="MFS_3"/>
    <property type="match status" value="1"/>
</dbReference>
<gene>
    <name evidence="10" type="ORF">FKZ61_21450</name>
</gene>
<keyword evidence="3" id="KW-1003">Cell membrane</keyword>
<evidence type="ECO:0000256" key="1">
    <source>
        <dbReference type="ARBA" id="ARBA00004651"/>
    </source>
</evidence>
<feature type="transmembrane region" description="Helical" evidence="8">
    <location>
        <begin position="268"/>
        <end position="288"/>
    </location>
</feature>
<name>A0A540V9H9_9CHLR</name>
<feature type="transmembrane region" description="Helical" evidence="8">
    <location>
        <begin position="380"/>
        <end position="404"/>
    </location>
</feature>
<evidence type="ECO:0000256" key="3">
    <source>
        <dbReference type="ARBA" id="ARBA00022475"/>
    </source>
</evidence>
<keyword evidence="4 8" id="KW-0812">Transmembrane</keyword>
<feature type="transmembrane region" description="Helical" evidence="8">
    <location>
        <begin position="300"/>
        <end position="327"/>
    </location>
</feature>
<feature type="region of interest" description="Disordered" evidence="7">
    <location>
        <begin position="416"/>
        <end position="437"/>
    </location>
</feature>
<proteinExistence type="predicted"/>
<dbReference type="EMBL" id="VIGC01000040">
    <property type="protein sequence ID" value="TQE93437.1"/>
    <property type="molecule type" value="Genomic_DNA"/>
</dbReference>
<dbReference type="PANTHER" id="PTHR23513:SF9">
    <property type="entry name" value="ENTEROBACTIN EXPORTER ENTS"/>
    <property type="match status" value="1"/>
</dbReference>
<evidence type="ECO:0000313" key="11">
    <source>
        <dbReference type="Proteomes" id="UP000317371"/>
    </source>
</evidence>
<comment type="subcellular location">
    <subcellularLocation>
        <location evidence="1">Cell membrane</location>
        <topology evidence="1">Multi-pass membrane protein</topology>
    </subcellularLocation>
</comment>
<feature type="transmembrane region" description="Helical" evidence="8">
    <location>
        <begin position="59"/>
        <end position="80"/>
    </location>
</feature>
<dbReference type="OrthoDB" id="9775268at2"/>
<dbReference type="InterPro" id="IPR036259">
    <property type="entry name" value="MFS_trans_sf"/>
</dbReference>
<evidence type="ECO:0000259" key="9">
    <source>
        <dbReference type="PROSITE" id="PS50850"/>
    </source>
</evidence>
<organism evidence="10 11">
    <name type="scientific">Litorilinea aerophila</name>
    <dbReference type="NCBI Taxonomy" id="1204385"/>
    <lineage>
        <taxon>Bacteria</taxon>
        <taxon>Bacillati</taxon>
        <taxon>Chloroflexota</taxon>
        <taxon>Caldilineae</taxon>
        <taxon>Caldilineales</taxon>
        <taxon>Caldilineaceae</taxon>
        <taxon>Litorilinea</taxon>
    </lineage>
</organism>
<feature type="transmembrane region" description="Helical" evidence="8">
    <location>
        <begin position="29"/>
        <end position="53"/>
    </location>
</feature>
<dbReference type="SUPFAM" id="SSF103473">
    <property type="entry name" value="MFS general substrate transporter"/>
    <property type="match status" value="1"/>
</dbReference>
<evidence type="ECO:0000256" key="7">
    <source>
        <dbReference type="SAM" id="MobiDB-lite"/>
    </source>
</evidence>
<dbReference type="GO" id="GO:0022857">
    <property type="term" value="F:transmembrane transporter activity"/>
    <property type="evidence" value="ECO:0007669"/>
    <property type="project" value="InterPro"/>
</dbReference>
<evidence type="ECO:0000313" key="10">
    <source>
        <dbReference type="EMBL" id="TQE93437.1"/>
    </source>
</evidence>
<dbReference type="InParanoid" id="A0A540V9H9"/>
<feature type="compositionally biased region" description="Low complexity" evidence="7">
    <location>
        <begin position="425"/>
        <end position="437"/>
    </location>
</feature>
<keyword evidence="6 8" id="KW-0472">Membrane</keyword>
<dbReference type="RefSeq" id="WP_141612218.1">
    <property type="nucleotide sequence ID" value="NZ_VIGC02000040.1"/>
</dbReference>
<evidence type="ECO:0000256" key="4">
    <source>
        <dbReference type="ARBA" id="ARBA00022692"/>
    </source>
</evidence>
<evidence type="ECO:0000256" key="2">
    <source>
        <dbReference type="ARBA" id="ARBA00022448"/>
    </source>
</evidence>
<accession>A0A540V9H9</accession>
<evidence type="ECO:0000256" key="6">
    <source>
        <dbReference type="ARBA" id="ARBA00023136"/>
    </source>
</evidence>
<dbReference type="Gene3D" id="1.20.1250.20">
    <property type="entry name" value="MFS general substrate transporter like domains"/>
    <property type="match status" value="1"/>
</dbReference>
<keyword evidence="2" id="KW-0813">Transport</keyword>
<feature type="transmembrane region" description="Helical" evidence="8">
    <location>
        <begin position="183"/>
        <end position="200"/>
    </location>
</feature>
<protein>
    <submittedName>
        <fullName evidence="10">MFS transporter</fullName>
    </submittedName>
</protein>
<keyword evidence="5 8" id="KW-1133">Transmembrane helix</keyword>
<evidence type="ECO:0000256" key="8">
    <source>
        <dbReference type="SAM" id="Phobius"/>
    </source>
</evidence>
<dbReference type="CDD" id="cd06173">
    <property type="entry name" value="MFS_MefA_like"/>
    <property type="match status" value="1"/>
</dbReference>
<reference evidence="10 11" key="1">
    <citation type="submission" date="2019-06" db="EMBL/GenBank/DDBJ databases">
        <title>Genome sequence of Litorilinea aerophila BAA-2444.</title>
        <authorList>
            <person name="Maclea K.S."/>
            <person name="Maurais E.G."/>
            <person name="Iannazzi L.C."/>
        </authorList>
    </citation>
    <scope>NUCLEOTIDE SEQUENCE [LARGE SCALE GENOMIC DNA]</scope>
    <source>
        <strain evidence="10 11">ATCC BAA-2444</strain>
    </source>
</reference>
<dbReference type="PANTHER" id="PTHR23513">
    <property type="entry name" value="INTEGRAL MEMBRANE EFFLUX PROTEIN-RELATED"/>
    <property type="match status" value="1"/>
</dbReference>
<dbReference type="FunCoup" id="A0A540V9H9">
    <property type="interactions" value="12"/>
</dbReference>
<comment type="caution">
    <text evidence="10">The sequence shown here is derived from an EMBL/GenBank/DDBJ whole genome shotgun (WGS) entry which is preliminary data.</text>
</comment>
<dbReference type="PROSITE" id="PS50850">
    <property type="entry name" value="MFS"/>
    <property type="match status" value="1"/>
</dbReference>
<dbReference type="GO" id="GO:0005886">
    <property type="term" value="C:plasma membrane"/>
    <property type="evidence" value="ECO:0007669"/>
    <property type="project" value="UniProtKB-SubCell"/>
</dbReference>
<evidence type="ECO:0000256" key="5">
    <source>
        <dbReference type="ARBA" id="ARBA00022989"/>
    </source>
</evidence>
<feature type="transmembrane region" description="Helical" evidence="8">
    <location>
        <begin position="231"/>
        <end position="256"/>
    </location>
</feature>
<feature type="domain" description="Major facilitator superfamily (MFS) profile" evidence="9">
    <location>
        <begin position="26"/>
        <end position="409"/>
    </location>
</feature>
<dbReference type="Proteomes" id="UP000317371">
    <property type="component" value="Unassembled WGS sequence"/>
</dbReference>
<keyword evidence="11" id="KW-1185">Reference proteome</keyword>
<dbReference type="InterPro" id="IPR010290">
    <property type="entry name" value="TM_effector"/>
</dbReference>
<dbReference type="AlphaFoldDB" id="A0A540V9H9"/>